<accession>A0A1R3WTY1</accession>
<dbReference type="AlphaFoldDB" id="A0A1R3WTY1"/>
<protein>
    <submittedName>
        <fullName evidence="1">Uncharacterized protein</fullName>
    </submittedName>
</protein>
<dbReference type="EMBL" id="FTPR01000001">
    <property type="protein sequence ID" value="SIT81446.1"/>
    <property type="molecule type" value="Genomic_DNA"/>
</dbReference>
<organism evidence="1 2">
    <name type="scientific">Yoonia rosea</name>
    <dbReference type="NCBI Taxonomy" id="287098"/>
    <lineage>
        <taxon>Bacteria</taxon>
        <taxon>Pseudomonadati</taxon>
        <taxon>Pseudomonadota</taxon>
        <taxon>Alphaproteobacteria</taxon>
        <taxon>Rhodobacterales</taxon>
        <taxon>Paracoccaceae</taxon>
        <taxon>Yoonia</taxon>
    </lineage>
</organism>
<dbReference type="Proteomes" id="UP000186997">
    <property type="component" value="Unassembled WGS sequence"/>
</dbReference>
<keyword evidence="2" id="KW-1185">Reference proteome</keyword>
<evidence type="ECO:0000313" key="2">
    <source>
        <dbReference type="Proteomes" id="UP000186997"/>
    </source>
</evidence>
<sequence>MLINYASCVVVRLLIACCERLIRYPTVRIRAFGMHEEPGEA</sequence>
<name>A0A1R3WTY1_9RHOB</name>
<dbReference type="STRING" id="287098.SAMN05421665_1272"/>
<evidence type="ECO:0000313" key="1">
    <source>
        <dbReference type="EMBL" id="SIT81446.1"/>
    </source>
</evidence>
<reference evidence="2" key="1">
    <citation type="submission" date="2017-01" db="EMBL/GenBank/DDBJ databases">
        <authorList>
            <person name="Varghese N."/>
            <person name="Submissions S."/>
        </authorList>
    </citation>
    <scope>NUCLEOTIDE SEQUENCE [LARGE SCALE GENOMIC DNA]</scope>
    <source>
        <strain evidence="2">DSM 29591</strain>
    </source>
</reference>
<proteinExistence type="predicted"/>
<gene>
    <name evidence="1" type="ORF">SAMN05421665_1272</name>
</gene>